<evidence type="ECO:0008006" key="4">
    <source>
        <dbReference type="Google" id="ProtNLM"/>
    </source>
</evidence>
<comment type="caution">
    <text evidence="2">The sequence shown here is derived from an EMBL/GenBank/DDBJ whole genome shotgun (WGS) entry which is preliminary data.</text>
</comment>
<sequence>MNRLTTLALTCSFAAALSSNPLSADEVSAELQQVVQQQLNSLSNETQQQVRLALQSSVLDLIAQQSARQDVSELARHEVARLDPTVIAE</sequence>
<feature type="signal peptide" evidence="1">
    <location>
        <begin position="1"/>
        <end position="24"/>
    </location>
</feature>
<name>I1DT35_9GAMM</name>
<gene>
    <name evidence="2" type="ORF">RNAN_0176</name>
</gene>
<evidence type="ECO:0000256" key="1">
    <source>
        <dbReference type="SAM" id="SignalP"/>
    </source>
</evidence>
<reference evidence="2 3" key="1">
    <citation type="journal article" date="2012" name="J. Bacteriol.">
        <title>Genome Sequence of the Protease-Producing Bacterium Rheinheimera nanhaiensis E407-8T, Isolated from Deep-Sea Sediment of the South China Sea.</title>
        <authorList>
            <person name="Zhang X.-Y."/>
            <person name="Zhang Y.-J."/>
            <person name="Qin Q.-L."/>
            <person name="Xie B.-B."/>
            <person name="Chen X.-L."/>
            <person name="Zhou B.-C."/>
            <person name="Zhang Y.-Z."/>
        </authorList>
    </citation>
    <scope>NUCLEOTIDE SEQUENCE [LARGE SCALE GENOMIC DNA]</scope>
    <source>
        <strain evidence="2 3">E407-8</strain>
    </source>
</reference>
<evidence type="ECO:0000313" key="2">
    <source>
        <dbReference type="EMBL" id="GAB57213.1"/>
    </source>
</evidence>
<dbReference type="RefSeq" id="WP_008217771.1">
    <property type="nucleotide sequence ID" value="NZ_BAFK01000001.1"/>
</dbReference>
<dbReference type="AlphaFoldDB" id="I1DT35"/>
<proteinExistence type="predicted"/>
<organism evidence="2 3">
    <name type="scientific">Rheinheimera nanhaiensis E407-8</name>
    <dbReference type="NCBI Taxonomy" id="562729"/>
    <lineage>
        <taxon>Bacteria</taxon>
        <taxon>Pseudomonadati</taxon>
        <taxon>Pseudomonadota</taxon>
        <taxon>Gammaproteobacteria</taxon>
        <taxon>Chromatiales</taxon>
        <taxon>Chromatiaceae</taxon>
        <taxon>Rheinheimera</taxon>
    </lineage>
</organism>
<dbReference type="Proteomes" id="UP000004374">
    <property type="component" value="Unassembled WGS sequence"/>
</dbReference>
<protein>
    <recommendedName>
        <fullName evidence="4">Secreted protein</fullName>
    </recommendedName>
</protein>
<feature type="chain" id="PRO_5003638558" description="Secreted protein" evidence="1">
    <location>
        <begin position="25"/>
        <end position="89"/>
    </location>
</feature>
<dbReference type="STRING" id="562729.RNAN_0176"/>
<keyword evidence="1" id="KW-0732">Signal</keyword>
<dbReference type="EMBL" id="BAFK01000001">
    <property type="protein sequence ID" value="GAB57213.1"/>
    <property type="molecule type" value="Genomic_DNA"/>
</dbReference>
<evidence type="ECO:0000313" key="3">
    <source>
        <dbReference type="Proteomes" id="UP000004374"/>
    </source>
</evidence>
<accession>I1DT35</accession>
<keyword evidence="3" id="KW-1185">Reference proteome</keyword>